<gene>
    <name evidence="7 9" type="ORF">P152DRAFT_416984</name>
</gene>
<evidence type="ECO:0000256" key="3">
    <source>
        <dbReference type="ARBA" id="ARBA00022679"/>
    </source>
</evidence>
<dbReference type="Gene3D" id="3.90.120.10">
    <property type="entry name" value="DNA Methylase, subunit A, domain 2"/>
    <property type="match status" value="1"/>
</dbReference>
<keyword evidence="2 5" id="KW-0489">Methyltransferase</keyword>
<dbReference type="PANTHER" id="PTHR10629">
    <property type="entry name" value="CYTOSINE-SPECIFIC METHYLTRANSFERASE"/>
    <property type="match status" value="1"/>
</dbReference>
<keyword evidence="3 5" id="KW-0808">Transferase</keyword>
<feature type="compositionally biased region" description="Basic and acidic residues" evidence="6">
    <location>
        <begin position="706"/>
        <end position="724"/>
    </location>
</feature>
<dbReference type="GO" id="GO:0003677">
    <property type="term" value="F:DNA binding"/>
    <property type="evidence" value="ECO:0007669"/>
    <property type="project" value="TreeGrafter"/>
</dbReference>
<protein>
    <recommendedName>
        <fullName evidence="1">DNA (cytosine-5-)-methyltransferase</fullName>
        <ecNumber evidence="1">2.1.1.37</ecNumber>
    </recommendedName>
</protein>
<reference evidence="9" key="3">
    <citation type="submission" date="2025-04" db="UniProtKB">
        <authorList>
            <consortium name="RefSeq"/>
        </authorList>
    </citation>
    <scope>IDENTIFICATION</scope>
    <source>
        <strain evidence="9">CBS 781.70</strain>
    </source>
</reference>
<keyword evidence="4 5" id="KW-0949">S-adenosyl-L-methionine</keyword>
<dbReference type="RefSeq" id="XP_033534318.1">
    <property type="nucleotide sequence ID" value="XM_033677077.1"/>
</dbReference>
<feature type="active site" evidence="5">
    <location>
        <position position="389"/>
    </location>
</feature>
<accession>A0A6G1G3J8</accession>
<dbReference type="SUPFAM" id="SSF53335">
    <property type="entry name" value="S-adenosyl-L-methionine-dependent methyltransferases"/>
    <property type="match status" value="1"/>
</dbReference>
<reference evidence="7 9" key="1">
    <citation type="submission" date="2020-01" db="EMBL/GenBank/DDBJ databases">
        <authorList>
            <consortium name="DOE Joint Genome Institute"/>
            <person name="Haridas S."/>
            <person name="Albert R."/>
            <person name="Binder M."/>
            <person name="Bloem J."/>
            <person name="Labutti K."/>
            <person name="Salamov A."/>
            <person name="Andreopoulos B."/>
            <person name="Baker S.E."/>
            <person name="Barry K."/>
            <person name="Bills G."/>
            <person name="Bluhm B.H."/>
            <person name="Cannon C."/>
            <person name="Castanera R."/>
            <person name="Culley D.E."/>
            <person name="Daum C."/>
            <person name="Ezra D."/>
            <person name="Gonzalez J.B."/>
            <person name="Henrissat B."/>
            <person name="Kuo A."/>
            <person name="Liang C."/>
            <person name="Lipzen A."/>
            <person name="Lutzoni F."/>
            <person name="Magnuson J."/>
            <person name="Mondo S."/>
            <person name="Nolan M."/>
            <person name="Ohm R."/>
            <person name="Pangilinan J."/>
            <person name="Park H.-J."/>
            <person name="Ramirez L."/>
            <person name="Alfaro M."/>
            <person name="Sun H."/>
            <person name="Tritt A."/>
            <person name="Yoshinaga Y."/>
            <person name="Zwiers L.-H."/>
            <person name="Turgeon B.G."/>
            <person name="Goodwin S.B."/>
            <person name="Spatafora J.W."/>
            <person name="Crous P.W."/>
            <person name="Grigoriev I.V."/>
        </authorList>
    </citation>
    <scope>NUCLEOTIDE SEQUENCE</scope>
    <source>
        <strain evidence="7 9">CBS 781.70</strain>
    </source>
</reference>
<dbReference type="OrthoDB" id="414133at2759"/>
<name>A0A6G1G3J8_9PEZI</name>
<dbReference type="AlphaFoldDB" id="A0A6G1G3J8"/>
<dbReference type="InterPro" id="IPR001525">
    <property type="entry name" value="C5_MeTfrase"/>
</dbReference>
<evidence type="ECO:0000256" key="1">
    <source>
        <dbReference type="ARBA" id="ARBA00011975"/>
    </source>
</evidence>
<evidence type="ECO:0000313" key="8">
    <source>
        <dbReference type="Proteomes" id="UP000504638"/>
    </source>
</evidence>
<dbReference type="Pfam" id="PF00145">
    <property type="entry name" value="DNA_methylase"/>
    <property type="match status" value="2"/>
</dbReference>
<evidence type="ECO:0000313" key="7">
    <source>
        <dbReference type="EMBL" id="KAF1812687.1"/>
    </source>
</evidence>
<dbReference type="InterPro" id="IPR050390">
    <property type="entry name" value="C5-Methyltransferase"/>
</dbReference>
<dbReference type="InterPro" id="IPR029063">
    <property type="entry name" value="SAM-dependent_MTases_sf"/>
</dbReference>
<sequence>MMVQDYEERGTSDVGVDFDVAFGDDEDFDIDLSLILDHDDDRFDEDVREVPADNFYTVHENSLVQPPKELKPRRRLEEAKHQIPSAEWFDVNLHQGVIVEFWKDAITKADQLPEDKFGTRDERSGGDILLVTAVTMEPKKGGRFLRGLRLRRTRYFHTALLRYPNEVCLVAKISQDDPRPFWVQGEIEVPIDDDSIIQVRDMMFTDSEYPSLSVPQLYRRKTDVQNDPLICRYVWLHIFPTDTQRTKASEKPREGVVRKITQADWGNIRSRLQKETASHNQDGMDMVQMGRVEQTAQETIESQVAKLKVAQGTTKAYIFGDIFCGAGGASRAAKRAGLRIKYGIDNEVNACSAYKLNFSEAQVYHNDIQQILSERVDLRADIIHISFPCQYFSAAHTTLGVNDDMNSAVLLCLGDVLKKTQPRLVTFEEAPGLYNRHKLYFFFVLGAFQKHGYSVAYKVIKFMDYGLAQKRERLILFAAAPGVPLPRFPNPTRGWENEQKRPATLDDVLGGLSDWEMKPNDPLHEPRKTRKMDCLPFDRKLHRCLGCITTSGGLGNLHPCGKRTYTLREYARIQGFGDAHQFYGARRDMLRQIGNAVPPKCFKVFFDECIRTLTDVDDGKHGNVRCSPYESGSWTGLNAFDSAALPSNESFLRLGSRDFVRRDTRSSLFNRHRSRTLSPQPRFQDRRGDRVRRRSPDVGRYVGSSNRHDDAGRTADSSSRHNDVGGRAGNPRGHDDTRRRVVDLTLDDPERSPVADDELAGWEIVTAGF</sequence>
<dbReference type="GeneID" id="54417647"/>
<comment type="similarity">
    <text evidence="5">Belongs to the class I-like SAM-binding methyltransferase superfamily. C5-methyltransferase family.</text>
</comment>
<organism evidence="7">
    <name type="scientific">Eremomyces bilateralis CBS 781.70</name>
    <dbReference type="NCBI Taxonomy" id="1392243"/>
    <lineage>
        <taxon>Eukaryota</taxon>
        <taxon>Fungi</taxon>
        <taxon>Dikarya</taxon>
        <taxon>Ascomycota</taxon>
        <taxon>Pezizomycotina</taxon>
        <taxon>Dothideomycetes</taxon>
        <taxon>Dothideomycetes incertae sedis</taxon>
        <taxon>Eremomycetales</taxon>
        <taxon>Eremomycetaceae</taxon>
        <taxon>Eremomyces</taxon>
    </lineage>
</organism>
<keyword evidence="8" id="KW-1185">Reference proteome</keyword>
<dbReference type="GO" id="GO:0044027">
    <property type="term" value="P:negative regulation of gene expression via chromosomal CpG island methylation"/>
    <property type="evidence" value="ECO:0007669"/>
    <property type="project" value="TreeGrafter"/>
</dbReference>
<proteinExistence type="inferred from homology"/>
<evidence type="ECO:0000256" key="6">
    <source>
        <dbReference type="SAM" id="MobiDB-lite"/>
    </source>
</evidence>
<dbReference type="EC" id="2.1.1.37" evidence="1"/>
<dbReference type="GO" id="GO:0005634">
    <property type="term" value="C:nucleus"/>
    <property type="evidence" value="ECO:0007669"/>
    <property type="project" value="TreeGrafter"/>
</dbReference>
<dbReference type="InterPro" id="IPR018117">
    <property type="entry name" value="C5_DNA_meth_AS"/>
</dbReference>
<dbReference type="GO" id="GO:0032259">
    <property type="term" value="P:methylation"/>
    <property type="evidence" value="ECO:0007669"/>
    <property type="project" value="UniProtKB-KW"/>
</dbReference>
<evidence type="ECO:0000256" key="4">
    <source>
        <dbReference type="ARBA" id="ARBA00022691"/>
    </source>
</evidence>
<dbReference type="PROSITE" id="PS51679">
    <property type="entry name" value="SAM_MT_C5"/>
    <property type="match status" value="1"/>
</dbReference>
<evidence type="ECO:0000256" key="5">
    <source>
        <dbReference type="PROSITE-ProRule" id="PRU01016"/>
    </source>
</evidence>
<feature type="region of interest" description="Disordered" evidence="6">
    <location>
        <begin position="670"/>
        <end position="739"/>
    </location>
</feature>
<reference evidence="9" key="2">
    <citation type="submission" date="2020-04" db="EMBL/GenBank/DDBJ databases">
        <authorList>
            <consortium name="NCBI Genome Project"/>
        </authorList>
    </citation>
    <scope>NUCLEOTIDE SEQUENCE</scope>
    <source>
        <strain evidence="9">CBS 781.70</strain>
    </source>
</reference>
<dbReference type="GO" id="GO:0003886">
    <property type="term" value="F:DNA (cytosine-5-)-methyltransferase activity"/>
    <property type="evidence" value="ECO:0007669"/>
    <property type="project" value="UniProtKB-EC"/>
</dbReference>
<dbReference type="PANTHER" id="PTHR10629:SF52">
    <property type="entry name" value="DNA (CYTOSINE-5)-METHYLTRANSFERASE 1"/>
    <property type="match status" value="1"/>
</dbReference>
<dbReference type="PROSITE" id="PS00094">
    <property type="entry name" value="C5_MTASE_1"/>
    <property type="match status" value="1"/>
</dbReference>
<dbReference type="Proteomes" id="UP000504638">
    <property type="component" value="Unplaced"/>
</dbReference>
<evidence type="ECO:0000256" key="2">
    <source>
        <dbReference type="ARBA" id="ARBA00022603"/>
    </source>
</evidence>
<evidence type="ECO:0000313" key="9">
    <source>
        <dbReference type="RefSeq" id="XP_033534318.1"/>
    </source>
</evidence>
<dbReference type="EMBL" id="ML975157">
    <property type="protein sequence ID" value="KAF1812687.1"/>
    <property type="molecule type" value="Genomic_DNA"/>
</dbReference>
<dbReference type="Gene3D" id="3.40.50.150">
    <property type="entry name" value="Vaccinia Virus protein VP39"/>
    <property type="match status" value="1"/>
</dbReference>